<dbReference type="Gene3D" id="1.10.8.720">
    <property type="entry name" value="Region D6 of dynein motor"/>
    <property type="match status" value="1"/>
</dbReference>
<dbReference type="AlphaFoldDB" id="A0A9P1G3M3"/>
<name>A0A9P1G3M3_9DINO</name>
<dbReference type="GO" id="GO:0051959">
    <property type="term" value="F:dynein light intermediate chain binding"/>
    <property type="evidence" value="ECO:0007669"/>
    <property type="project" value="InterPro"/>
</dbReference>
<evidence type="ECO:0000313" key="4">
    <source>
        <dbReference type="EMBL" id="CAI3999754.1"/>
    </source>
</evidence>
<dbReference type="EMBL" id="CAMXCT010002672">
    <property type="protein sequence ID" value="CAI3999754.1"/>
    <property type="molecule type" value="Genomic_DNA"/>
</dbReference>
<evidence type="ECO:0000259" key="2">
    <source>
        <dbReference type="Pfam" id="PF18198"/>
    </source>
</evidence>
<dbReference type="Pfam" id="PF03028">
    <property type="entry name" value="Dynein_heavy"/>
    <property type="match status" value="1"/>
</dbReference>
<dbReference type="InterPro" id="IPR004273">
    <property type="entry name" value="Dynein_heavy_D6_P-loop"/>
</dbReference>
<evidence type="ECO:0000259" key="3">
    <source>
        <dbReference type="Pfam" id="PF18199"/>
    </source>
</evidence>
<dbReference type="InterPro" id="IPR042219">
    <property type="entry name" value="AAA_lid_11_sf"/>
</dbReference>
<dbReference type="Gene3D" id="3.10.490.20">
    <property type="match status" value="1"/>
</dbReference>
<dbReference type="Pfam" id="PF18199">
    <property type="entry name" value="Dynein_C"/>
    <property type="match status" value="1"/>
</dbReference>
<dbReference type="Gene3D" id="1.20.1270.280">
    <property type="match status" value="1"/>
</dbReference>
<evidence type="ECO:0000313" key="6">
    <source>
        <dbReference type="Proteomes" id="UP001152797"/>
    </source>
</evidence>
<dbReference type="InterPro" id="IPR041658">
    <property type="entry name" value="AAA_lid_11"/>
</dbReference>
<dbReference type="InterPro" id="IPR041228">
    <property type="entry name" value="Dynein_C"/>
</dbReference>
<reference evidence="5 6" key="2">
    <citation type="submission" date="2024-05" db="EMBL/GenBank/DDBJ databases">
        <authorList>
            <person name="Chen Y."/>
            <person name="Shah S."/>
            <person name="Dougan E. K."/>
            <person name="Thang M."/>
            <person name="Chan C."/>
        </authorList>
    </citation>
    <scope>NUCLEOTIDE SEQUENCE [LARGE SCALE GENOMIC DNA]</scope>
</reference>
<dbReference type="GO" id="GO:0007018">
    <property type="term" value="P:microtubule-based movement"/>
    <property type="evidence" value="ECO:0007669"/>
    <property type="project" value="InterPro"/>
</dbReference>
<dbReference type="FunFam" id="3.40.50.300:FF:000153">
    <property type="entry name" value="Dynein axonemal heavy chain 1"/>
    <property type="match status" value="1"/>
</dbReference>
<dbReference type="InterPro" id="IPR027417">
    <property type="entry name" value="P-loop_NTPase"/>
</dbReference>
<proteinExistence type="predicted"/>
<dbReference type="OrthoDB" id="424310at2759"/>
<sequence>MAGPQTSQVLMPCSKPCGNSEIDTKENDKGKMQRISHISHISHGPLVEKMPLPGFVKRELHEQGRCEPCLFMHKAMGCWYGDDCRYCHFCTPEQMQKKQSRRFYMERALRKDRKEKKFDHAQGQGIESKVKVPSCGMLQFVAIGCKTFAIEGGLSQAACIEKTHGFGWCPNLTIIDKPGLPDLPVLVSSNEAFNLALPDSTSTTPFFFILSPGADPVKEVEALGKVMIGLQANVNYHNVAMGQGQDEIALQKLELGSKEGHWVMLQNIHLMPSWCAVLEKRLDAYAVENSNPYFRLFLSADPSVGIPISLLERSIKLTNEPPQGLLANLRRSFALFNREEFDERDSKIKSILFALCHFHSLMLERKKFGPLGYNMKYPFSNGDLRDSASVLYNYLEGSTAVKIPWEDLRYIFGEIMYGGHIVDDWDRRMCEKYLSYFMQDEILDEMELVPYADGLSWKSPGPGTHEKYLEHIETMPPESPLFFGMHPNAEIDFRTKMCQSIFELLQSIQPKQAPGQAEEMCNEILDEVREVKYNVEEVASLSEQEKGPYQFVLMQECDCMNCLVHEMVRGLNELQQGFKGELTMSEHMEHLADALTEHTLPVWWVKLGFPSTRPLRSWLVNLKDRCAQLDEWFEEPRIIPKVIDVSKLFNPQSFLTAIKQVCCQNQKLELDRLHVYTEVTKRIDPKSVDSVARDGAYVTGMYLEGARWDANTNCLEDSRPKEMFTRLPVINCKAGLSQEREDKNVYLCPTYAVPTRRPHFVFVAQLRTKQPAAKWTLAGVAIILDIGS</sequence>
<dbReference type="EMBL" id="CAMXCT030002672">
    <property type="protein sequence ID" value="CAL4787066.1"/>
    <property type="molecule type" value="Genomic_DNA"/>
</dbReference>
<comment type="caution">
    <text evidence="4">The sequence shown here is derived from an EMBL/GenBank/DDBJ whole genome shotgun (WGS) entry which is preliminary data.</text>
</comment>
<dbReference type="InterPro" id="IPR026983">
    <property type="entry name" value="DHC"/>
</dbReference>
<dbReference type="FunFam" id="3.10.490.20:FF:000009">
    <property type="entry name" value="Dynein heavy chain 4"/>
    <property type="match status" value="1"/>
</dbReference>
<dbReference type="Pfam" id="PF18198">
    <property type="entry name" value="AAA_lid_11"/>
    <property type="match status" value="1"/>
</dbReference>
<protein>
    <submittedName>
        <fullName evidence="5">Dynein heavy chain</fullName>
    </submittedName>
</protein>
<keyword evidence="6" id="KW-1185">Reference proteome</keyword>
<dbReference type="GO" id="GO:0008569">
    <property type="term" value="F:minus-end-directed microtubule motor activity"/>
    <property type="evidence" value="ECO:0007669"/>
    <property type="project" value="InterPro"/>
</dbReference>
<feature type="domain" description="Dynein heavy chain C-terminal" evidence="3">
    <location>
        <begin position="497"/>
        <end position="784"/>
    </location>
</feature>
<dbReference type="Proteomes" id="UP001152797">
    <property type="component" value="Unassembled WGS sequence"/>
</dbReference>
<dbReference type="PANTHER" id="PTHR22878:SF69">
    <property type="entry name" value="DYNEIN HEAVY CHAIN"/>
    <property type="match status" value="1"/>
</dbReference>
<dbReference type="PANTHER" id="PTHR22878">
    <property type="entry name" value="DYNEIN HEAVY CHAIN 6, AXONEMAL-LIKE-RELATED"/>
    <property type="match status" value="1"/>
</dbReference>
<feature type="domain" description="Dynein heavy chain AAA lid" evidence="2">
    <location>
        <begin position="349"/>
        <end position="489"/>
    </location>
</feature>
<gene>
    <name evidence="4" type="ORF">C1SCF055_LOCUS25928</name>
</gene>
<evidence type="ECO:0000313" key="5">
    <source>
        <dbReference type="EMBL" id="CAL4787066.1"/>
    </source>
</evidence>
<evidence type="ECO:0000259" key="1">
    <source>
        <dbReference type="Pfam" id="PF03028"/>
    </source>
</evidence>
<feature type="domain" description="Dynein heavy chain region D6 P-loop" evidence="1">
    <location>
        <begin position="202"/>
        <end position="318"/>
    </location>
</feature>
<dbReference type="GO" id="GO:0030286">
    <property type="term" value="C:dynein complex"/>
    <property type="evidence" value="ECO:0007669"/>
    <property type="project" value="InterPro"/>
</dbReference>
<dbReference type="GO" id="GO:0045505">
    <property type="term" value="F:dynein intermediate chain binding"/>
    <property type="evidence" value="ECO:0007669"/>
    <property type="project" value="InterPro"/>
</dbReference>
<organism evidence="4">
    <name type="scientific">Cladocopium goreaui</name>
    <dbReference type="NCBI Taxonomy" id="2562237"/>
    <lineage>
        <taxon>Eukaryota</taxon>
        <taxon>Sar</taxon>
        <taxon>Alveolata</taxon>
        <taxon>Dinophyceae</taxon>
        <taxon>Suessiales</taxon>
        <taxon>Symbiodiniaceae</taxon>
        <taxon>Cladocopium</taxon>
    </lineage>
</organism>
<dbReference type="InterPro" id="IPR043160">
    <property type="entry name" value="Dynein_C_barrel"/>
</dbReference>
<dbReference type="EMBL" id="CAMXCT020002672">
    <property type="protein sequence ID" value="CAL1153129.1"/>
    <property type="molecule type" value="Genomic_DNA"/>
</dbReference>
<dbReference type="Gene3D" id="3.40.50.300">
    <property type="entry name" value="P-loop containing nucleotide triphosphate hydrolases"/>
    <property type="match status" value="1"/>
</dbReference>
<reference evidence="4" key="1">
    <citation type="submission" date="2022-10" db="EMBL/GenBank/DDBJ databases">
        <authorList>
            <person name="Chen Y."/>
            <person name="Dougan E. K."/>
            <person name="Chan C."/>
            <person name="Rhodes N."/>
            <person name="Thang M."/>
        </authorList>
    </citation>
    <scope>NUCLEOTIDE SEQUENCE</scope>
</reference>
<accession>A0A9P1G3M3</accession>